<evidence type="ECO:0000313" key="2">
    <source>
        <dbReference type="EMBL" id="GCE63135.1"/>
    </source>
</evidence>
<reference evidence="2 3" key="1">
    <citation type="submission" date="2019-01" db="EMBL/GenBank/DDBJ databases">
        <title>Draft genome sequences of Candidatus Mycoplasma haemohominis SWG34-3 identified from a patient with pyrexia, anemia and liver dysfunction.</title>
        <authorList>
            <person name="Sekizuka T."/>
            <person name="Hattori N."/>
            <person name="Katano H."/>
            <person name="Takuma T."/>
            <person name="Ito T."/>
            <person name="Arai N."/>
            <person name="Yanai R."/>
            <person name="Ishii S."/>
            <person name="Miura Y."/>
            <person name="Tokunaga T."/>
            <person name="Watanabe H."/>
            <person name="Nomura N."/>
            <person name="Eguchi J."/>
            <person name="Arai T."/>
            <person name="Hasegawa H."/>
            <person name="Nakamaki T."/>
            <person name="Wakita T."/>
            <person name="Niki Y."/>
            <person name="Kuroda M."/>
        </authorList>
    </citation>
    <scope>NUCLEOTIDE SEQUENCE [LARGE SCALE GENOMIC DNA]</scope>
    <source>
        <strain evidence="2">SWG34-3</strain>
    </source>
</reference>
<dbReference type="Proteomes" id="UP000324831">
    <property type="component" value="Unassembled WGS sequence"/>
</dbReference>
<evidence type="ECO:0000313" key="3">
    <source>
        <dbReference type="Proteomes" id="UP000324831"/>
    </source>
</evidence>
<evidence type="ECO:0000256" key="1">
    <source>
        <dbReference type="SAM" id="Phobius"/>
    </source>
</evidence>
<keyword evidence="1" id="KW-0472">Membrane</keyword>
<sequence length="70" mass="7550">MFIALGIGFFTLLGFAVTGIACLFGWALFGSKACTPPFNGRATWTISYQLTDLTVASEGLSLEEKQKQRG</sequence>
<organism evidence="2 3">
    <name type="scientific">Candidatus Mycoplasma haematohominis</name>
    <dbReference type="NCBI Taxonomy" id="1494318"/>
    <lineage>
        <taxon>Bacteria</taxon>
        <taxon>Bacillati</taxon>
        <taxon>Mycoplasmatota</taxon>
        <taxon>Mollicutes</taxon>
        <taxon>Mycoplasmataceae</taxon>
        <taxon>Mycoplasma</taxon>
    </lineage>
</organism>
<gene>
    <name evidence="2" type="ORF">MHSWG343_01130</name>
</gene>
<keyword evidence="1" id="KW-0812">Transmembrane</keyword>
<accession>A0A478FST3</accession>
<feature type="transmembrane region" description="Helical" evidence="1">
    <location>
        <begin position="7"/>
        <end position="29"/>
    </location>
</feature>
<dbReference type="AlphaFoldDB" id="A0A478FST3"/>
<name>A0A478FST3_9MOLU</name>
<comment type="caution">
    <text evidence="2">The sequence shown here is derived from an EMBL/GenBank/DDBJ whole genome shotgun (WGS) entry which is preliminary data.</text>
</comment>
<dbReference type="EMBL" id="BIMN01000001">
    <property type="protein sequence ID" value="GCE63135.1"/>
    <property type="molecule type" value="Genomic_DNA"/>
</dbReference>
<dbReference type="RefSeq" id="WP_216082721.1">
    <property type="nucleotide sequence ID" value="NZ_CACTIB010000004.1"/>
</dbReference>
<proteinExistence type="predicted"/>
<protein>
    <submittedName>
        <fullName evidence="2">Uncharacterized protein</fullName>
    </submittedName>
</protein>
<keyword evidence="1" id="KW-1133">Transmembrane helix</keyword>